<feature type="disulfide bond" evidence="8">
    <location>
        <begin position="103"/>
        <end position="112"/>
    </location>
</feature>
<keyword evidence="3 9" id="KW-0732">Signal</keyword>
<feature type="disulfide bond" evidence="8">
    <location>
        <begin position="218"/>
        <end position="227"/>
    </location>
</feature>
<evidence type="ECO:0000256" key="2">
    <source>
        <dbReference type="ARBA" id="ARBA00022536"/>
    </source>
</evidence>
<dbReference type="PROSITE" id="PS50026">
    <property type="entry name" value="EGF_3"/>
    <property type="match status" value="6"/>
</dbReference>
<sequence length="1067" mass="119607">MRIVILLVTLILLNVTHSYTIKNCKYDAYDSDNADDDFKCYNGGICFKLDDNSTSSIKICNCKPGFTGKQCEQSTLTPCSPDPCYSNGYCNANPDGIGYFCRCKPGFTGPTCNENINDCLNATCHNGGFCIDGINSYQCDCIWPYIGRYCQTKMKCTTEGICKNNGICVEDELRNPKCICQLGYEGQDCSLKIDKCKNKPCLNNGICSNLAYDFKCDCPIGFMGKNCELQDICAQKKPCKNNSTCISLTYGQVDEKNLNNSHEYHCQCRQGYSGVDCEIKLETKLIINSTKTSPILNTTSEIKNKSENNGSFVLVVNISPSEFRKRQNEIIGEFEKRFGIMMSITKESDSQTEMIYPFKSSNQTSQIWTKIYFIFISACIQQSDFGLEQFVNTTKSVCLQNAVNNMNNVNEVLDEIKKASNLFPKYVSNVSYEAYTNTGKKNFDEFNPREKADTTLTTTLCILSIALLVGISLALTVIIRQQKRVKAPVWFPPVSDNSNEKFDSNIKTLSSNFIYEKNVNNKVQACADSNSWGKKFENFSNMFFSGSKKNLRDAPTSPENDYGDLDNSSKPLKIRKTDIYRTNSSCLTIPVPPAPVPGSPDFYPSPPESLPDVLHPVNYKGGSYGLTPLMLFVLGRSKNKYSQNESNYTDLIDSFVTSGADLNSQNNDGETALHLAARCGLYDICERLLKYKAEINVFDNYGRNVLHTAVCANEYKIVKLILDYCNSILCNNNMMNNGQGSLMLDDKYDLIDSKTNDDLGDTSLIIASRLSLNQIIQLLIDYNATVNATDNDGRSALHWCAKVNNVNGALILLKSGANVNMQDNDEKTPLTSGLCEMCTLEVADLLIKYDAFVSADDEIKYNKMKTIMEAMNGGSIRSNHRDIKTVKTNQISIQNQTEKITKSSGTKRKLSETIISNNSTLEMTRSVKIKKPIVKKSTTPSPPPSYTPANLPIYSTINKYQYNNNNSQYQSQEVNKLPYDYSSYYYDSNYAYQQQFYMNPIKTEVNATGGNVNMGYMNDNGYGYNFGSLKSNGSHYQIKTEPQQQTQVNQQNNNQIYNSSHSYAAYF</sequence>
<dbReference type="SMART" id="SM00179">
    <property type="entry name" value="EGF_CA"/>
    <property type="match status" value="2"/>
</dbReference>
<proteinExistence type="predicted"/>
<dbReference type="PROSITE" id="PS50297">
    <property type="entry name" value="ANK_REP_REGION"/>
    <property type="match status" value="2"/>
</dbReference>
<feature type="signal peptide" evidence="9">
    <location>
        <begin position="1"/>
        <end position="18"/>
    </location>
</feature>
<dbReference type="FunFam" id="2.10.25.10:FF:000472">
    <property type="entry name" value="Uncharacterized protein, isoform A"/>
    <property type="match status" value="1"/>
</dbReference>
<dbReference type="Proteomes" id="UP000663879">
    <property type="component" value="Unassembled WGS sequence"/>
</dbReference>
<dbReference type="Gene3D" id="2.10.25.10">
    <property type="entry name" value="Laminin"/>
    <property type="match status" value="6"/>
</dbReference>
<evidence type="ECO:0000256" key="5">
    <source>
        <dbReference type="ARBA" id="ARBA00023157"/>
    </source>
</evidence>
<evidence type="ECO:0000256" key="1">
    <source>
        <dbReference type="ARBA" id="ARBA00022473"/>
    </source>
</evidence>
<dbReference type="Pfam" id="PF12661">
    <property type="entry name" value="hEGF"/>
    <property type="match status" value="1"/>
</dbReference>
<keyword evidence="6" id="KW-0325">Glycoprotein</keyword>
<dbReference type="PROSITE" id="PS01187">
    <property type="entry name" value="EGF_CA"/>
    <property type="match status" value="2"/>
</dbReference>
<comment type="caution">
    <text evidence="8">Lacks conserved residue(s) required for the propagation of feature annotation.</text>
</comment>
<dbReference type="PROSITE" id="PS00010">
    <property type="entry name" value="ASX_HYDROXYL"/>
    <property type="match status" value="2"/>
</dbReference>
<dbReference type="InterPro" id="IPR000742">
    <property type="entry name" value="EGF"/>
</dbReference>
<dbReference type="InterPro" id="IPR002110">
    <property type="entry name" value="Ankyrin_rpt"/>
</dbReference>
<evidence type="ECO:0000256" key="8">
    <source>
        <dbReference type="PROSITE-ProRule" id="PRU00076"/>
    </source>
</evidence>
<dbReference type="EMBL" id="CAJNOC010000772">
    <property type="protein sequence ID" value="CAF0801479.1"/>
    <property type="molecule type" value="Genomic_DNA"/>
</dbReference>
<feature type="chain" id="PRO_5032301093" description="EGF-like domain-containing protein" evidence="9">
    <location>
        <begin position="19"/>
        <end position="1067"/>
    </location>
</feature>
<feature type="domain" description="EGF-like" evidence="10">
    <location>
        <begin position="30"/>
        <end position="72"/>
    </location>
</feature>
<feature type="repeat" description="ANK" evidence="7">
    <location>
        <begin position="668"/>
        <end position="700"/>
    </location>
</feature>
<feature type="disulfide bond" evidence="8">
    <location>
        <begin position="141"/>
        <end position="150"/>
    </location>
</feature>
<dbReference type="InterPro" id="IPR013032">
    <property type="entry name" value="EGF-like_CS"/>
</dbReference>
<dbReference type="FunFam" id="2.10.25.10:FF:000080">
    <property type="entry name" value="Neurogenic locus notch 1"/>
    <property type="match status" value="1"/>
</dbReference>
<dbReference type="PROSITE" id="PS00022">
    <property type="entry name" value="EGF_1"/>
    <property type="match status" value="6"/>
</dbReference>
<dbReference type="InterPro" id="IPR018097">
    <property type="entry name" value="EGF_Ca-bd_CS"/>
</dbReference>
<feature type="domain" description="EGF-like" evidence="10">
    <location>
        <begin position="192"/>
        <end position="228"/>
    </location>
</feature>
<gene>
    <name evidence="11" type="ORF">OXX778_LOCUS6490</name>
</gene>
<reference evidence="11" key="1">
    <citation type="submission" date="2021-02" db="EMBL/GenBank/DDBJ databases">
        <authorList>
            <person name="Nowell W R."/>
        </authorList>
    </citation>
    <scope>NUCLEOTIDE SEQUENCE</scope>
    <source>
        <strain evidence="11">Ploen Becks lab</strain>
    </source>
</reference>
<organism evidence="11 12">
    <name type="scientific">Brachionus calyciflorus</name>
    <dbReference type="NCBI Taxonomy" id="104777"/>
    <lineage>
        <taxon>Eukaryota</taxon>
        <taxon>Metazoa</taxon>
        <taxon>Spiralia</taxon>
        <taxon>Gnathifera</taxon>
        <taxon>Rotifera</taxon>
        <taxon>Eurotatoria</taxon>
        <taxon>Monogononta</taxon>
        <taxon>Pseudotrocha</taxon>
        <taxon>Ploima</taxon>
        <taxon>Brachionidae</taxon>
        <taxon>Brachionus</taxon>
    </lineage>
</organism>
<evidence type="ECO:0000256" key="3">
    <source>
        <dbReference type="ARBA" id="ARBA00022729"/>
    </source>
</evidence>
<keyword evidence="7" id="KW-0040">ANK repeat</keyword>
<name>A0A813SS32_9BILA</name>
<feature type="disulfide bond" evidence="8">
    <location>
        <begin position="84"/>
        <end position="101"/>
    </location>
</feature>
<dbReference type="Gene3D" id="1.25.40.20">
    <property type="entry name" value="Ankyrin repeat-containing domain"/>
    <property type="match status" value="2"/>
</dbReference>
<feature type="domain" description="EGF-like" evidence="10">
    <location>
        <begin position="75"/>
        <end position="113"/>
    </location>
</feature>
<keyword evidence="5 8" id="KW-1015">Disulfide bond</keyword>
<dbReference type="InterPro" id="IPR001881">
    <property type="entry name" value="EGF-like_Ca-bd_dom"/>
</dbReference>
<dbReference type="PROSITE" id="PS01186">
    <property type="entry name" value="EGF_2"/>
    <property type="match status" value="6"/>
</dbReference>
<dbReference type="OrthoDB" id="20872at2759"/>
<protein>
    <recommendedName>
        <fullName evidence="10">EGF-like domain-containing protein</fullName>
    </recommendedName>
</protein>
<dbReference type="Pfam" id="PF12796">
    <property type="entry name" value="Ank_2"/>
    <property type="match status" value="2"/>
</dbReference>
<accession>A0A813SS32</accession>
<feature type="disulfide bond" evidence="8">
    <location>
        <begin position="268"/>
        <end position="277"/>
    </location>
</feature>
<dbReference type="AlphaFoldDB" id="A0A813SS32"/>
<evidence type="ECO:0000256" key="7">
    <source>
        <dbReference type="PROSITE-ProRule" id="PRU00023"/>
    </source>
</evidence>
<feature type="domain" description="EGF-like" evidence="10">
    <location>
        <begin position="115"/>
        <end position="151"/>
    </location>
</feature>
<keyword evidence="4" id="KW-0677">Repeat</keyword>
<feature type="disulfide bond" evidence="8">
    <location>
        <begin position="62"/>
        <end position="71"/>
    </location>
</feature>
<evidence type="ECO:0000256" key="4">
    <source>
        <dbReference type="ARBA" id="ARBA00022737"/>
    </source>
</evidence>
<keyword evidence="12" id="KW-1185">Reference proteome</keyword>
<dbReference type="PANTHER" id="PTHR24033:SF151">
    <property type="entry name" value="NOTCH 2"/>
    <property type="match status" value="1"/>
</dbReference>
<dbReference type="SMART" id="SM00248">
    <property type="entry name" value="ANK"/>
    <property type="match status" value="6"/>
</dbReference>
<comment type="caution">
    <text evidence="11">The sequence shown here is derived from an EMBL/GenBank/DDBJ whole genome shotgun (WGS) entry which is preliminary data.</text>
</comment>
<dbReference type="InterPro" id="IPR051830">
    <property type="entry name" value="NOTCH_homolog"/>
</dbReference>
<evidence type="ECO:0000256" key="9">
    <source>
        <dbReference type="SAM" id="SignalP"/>
    </source>
</evidence>
<evidence type="ECO:0000259" key="10">
    <source>
        <dbReference type="PROSITE" id="PS50026"/>
    </source>
</evidence>
<dbReference type="InterPro" id="IPR000152">
    <property type="entry name" value="EGF-type_Asp/Asn_hydroxyl_site"/>
</dbReference>
<dbReference type="CDD" id="cd00054">
    <property type="entry name" value="EGF_CA"/>
    <property type="match status" value="5"/>
</dbReference>
<feature type="repeat" description="ANK" evidence="7">
    <location>
        <begin position="792"/>
        <end position="824"/>
    </location>
</feature>
<dbReference type="SUPFAM" id="SSF48403">
    <property type="entry name" value="Ankyrin repeat"/>
    <property type="match status" value="1"/>
</dbReference>
<keyword evidence="1" id="KW-0217">Developmental protein</keyword>
<dbReference type="GO" id="GO:0005509">
    <property type="term" value="F:calcium ion binding"/>
    <property type="evidence" value="ECO:0007669"/>
    <property type="project" value="InterPro"/>
</dbReference>
<keyword evidence="2 8" id="KW-0245">EGF-like domain</keyword>
<dbReference type="PROSITE" id="PS50088">
    <property type="entry name" value="ANK_REPEAT"/>
    <property type="match status" value="3"/>
</dbReference>
<evidence type="ECO:0000256" key="6">
    <source>
        <dbReference type="ARBA" id="ARBA00023180"/>
    </source>
</evidence>
<feature type="domain" description="EGF-like" evidence="10">
    <location>
        <begin position="229"/>
        <end position="278"/>
    </location>
</feature>
<dbReference type="SMART" id="SM00181">
    <property type="entry name" value="EGF"/>
    <property type="match status" value="6"/>
</dbReference>
<dbReference type="Pfam" id="PF00008">
    <property type="entry name" value="EGF"/>
    <property type="match status" value="3"/>
</dbReference>
<evidence type="ECO:0000313" key="11">
    <source>
        <dbReference type="EMBL" id="CAF0801479.1"/>
    </source>
</evidence>
<dbReference type="InterPro" id="IPR036770">
    <property type="entry name" value="Ankyrin_rpt-contain_sf"/>
</dbReference>
<dbReference type="PANTHER" id="PTHR24033">
    <property type="entry name" value="EGF-LIKE DOMAIN-CONTAINING PROTEIN"/>
    <property type="match status" value="1"/>
</dbReference>
<evidence type="ECO:0000313" key="12">
    <source>
        <dbReference type="Proteomes" id="UP000663879"/>
    </source>
</evidence>
<dbReference type="SUPFAM" id="SSF57196">
    <property type="entry name" value="EGF/Laminin"/>
    <property type="match status" value="6"/>
</dbReference>
<feature type="disulfide bond" evidence="8">
    <location>
        <begin position="180"/>
        <end position="189"/>
    </location>
</feature>
<feature type="domain" description="EGF-like" evidence="10">
    <location>
        <begin position="152"/>
        <end position="190"/>
    </location>
</feature>
<feature type="repeat" description="ANK" evidence="7">
    <location>
        <begin position="759"/>
        <end position="791"/>
    </location>
</feature>